<reference evidence="2" key="1">
    <citation type="submission" date="2018-06" db="EMBL/GenBank/DDBJ databases">
        <authorList>
            <person name="Zhirakovskaya E."/>
        </authorList>
    </citation>
    <scope>NUCLEOTIDE SEQUENCE</scope>
</reference>
<accession>A0A3B0ZZL4</accession>
<protein>
    <submittedName>
        <fullName evidence="2">Uncharacterized protein</fullName>
    </submittedName>
</protein>
<gene>
    <name evidence="2" type="ORF">MNBD_GAMMA18-560</name>
</gene>
<sequence length="71" mass="8095">MSKSKVIGTYKKSDGSTFTVTDDDYKKMREMTDEEVHEAALSDPDAQPLTEEQLKNLKPVNPNRRKPTSHE</sequence>
<dbReference type="EMBL" id="UOFP01000121">
    <property type="protein sequence ID" value="VAW86036.1"/>
    <property type="molecule type" value="Genomic_DNA"/>
</dbReference>
<organism evidence="2">
    <name type="scientific">hydrothermal vent metagenome</name>
    <dbReference type="NCBI Taxonomy" id="652676"/>
    <lineage>
        <taxon>unclassified sequences</taxon>
        <taxon>metagenomes</taxon>
        <taxon>ecological metagenomes</taxon>
    </lineage>
</organism>
<feature type="region of interest" description="Disordered" evidence="1">
    <location>
        <begin position="32"/>
        <end position="71"/>
    </location>
</feature>
<dbReference type="AlphaFoldDB" id="A0A3B0ZZL4"/>
<evidence type="ECO:0000256" key="1">
    <source>
        <dbReference type="SAM" id="MobiDB-lite"/>
    </source>
</evidence>
<evidence type="ECO:0000313" key="2">
    <source>
        <dbReference type="EMBL" id="VAW86036.1"/>
    </source>
</evidence>
<name>A0A3B0ZZL4_9ZZZZ</name>
<proteinExistence type="predicted"/>